<reference evidence="3 6" key="3">
    <citation type="submission" date="2024-01" db="EMBL/GenBank/DDBJ databases">
        <title>Whole genome of Chryseobacterium arthrosphaerae NNCa 2741.</title>
        <authorList>
            <person name="Boriskina E.V."/>
            <person name="Gordinskaya N.A."/>
            <person name="Kropotov V.S."/>
            <person name="Alekseeva A.E."/>
            <person name="Makhova M.A."/>
            <person name="Kryazhev D.V."/>
            <person name="Shkurkina I.S."/>
        </authorList>
    </citation>
    <scope>NUCLEOTIDE SEQUENCE [LARGE SCALE GENOMIC DNA]</scope>
    <source>
        <strain evidence="3 6">NNCa 2741</strain>
    </source>
</reference>
<organism evidence="4 5">
    <name type="scientific">Chryseobacterium arthrosphaerae</name>
    <dbReference type="NCBI Taxonomy" id="651561"/>
    <lineage>
        <taxon>Bacteria</taxon>
        <taxon>Pseudomonadati</taxon>
        <taxon>Bacteroidota</taxon>
        <taxon>Flavobacteriia</taxon>
        <taxon>Flavobacteriales</taxon>
        <taxon>Weeksellaceae</taxon>
        <taxon>Chryseobacterium group</taxon>
        <taxon>Chryseobacterium</taxon>
    </lineage>
</organism>
<dbReference type="Gene3D" id="3.30.530.20">
    <property type="match status" value="1"/>
</dbReference>
<reference evidence="5" key="2">
    <citation type="submission" date="2016-07" db="EMBL/GenBank/DDBJ databases">
        <authorList>
            <person name="Florea S."/>
            <person name="Webb J.S."/>
            <person name="Jaromczyk J."/>
            <person name="Schardl C.L."/>
        </authorList>
    </citation>
    <scope>NUCLEOTIDE SEQUENCE [LARGE SCALE GENOMIC DNA]</scope>
    <source>
        <strain evidence="5">CC-VM-7</strain>
    </source>
</reference>
<dbReference type="Proteomes" id="UP000093432">
    <property type="component" value="Unassembled WGS sequence"/>
</dbReference>
<comment type="similarity">
    <text evidence="1">Belongs to the AHA1 family.</text>
</comment>
<evidence type="ECO:0000313" key="4">
    <source>
        <dbReference type="EMBL" id="OCA74917.1"/>
    </source>
</evidence>
<keyword evidence="6" id="KW-1185">Reference proteome</keyword>
<dbReference type="Proteomes" id="UP001350005">
    <property type="component" value="Unassembled WGS sequence"/>
</dbReference>
<dbReference type="RefSeq" id="WP_065398899.1">
    <property type="nucleotide sequence ID" value="NZ_CP033811.1"/>
</dbReference>
<reference evidence="4" key="1">
    <citation type="submission" date="2016-07" db="EMBL/GenBank/DDBJ databases">
        <authorList>
            <person name="Jeong J.-J."/>
            <person name="Kim D.W."/>
            <person name="Sang M.K."/>
            <person name="Choi I.-G."/>
            <person name="Kim K.D."/>
        </authorList>
    </citation>
    <scope>NUCLEOTIDE SEQUENCE</scope>
    <source>
        <strain evidence="4">CC-VM-7</strain>
    </source>
</reference>
<gene>
    <name evidence="4" type="ORF">BBI00_11495</name>
    <name evidence="3" type="ORF">V2E39_20270</name>
</gene>
<dbReference type="SUPFAM" id="SSF55961">
    <property type="entry name" value="Bet v1-like"/>
    <property type="match status" value="1"/>
</dbReference>
<protein>
    <submittedName>
        <fullName evidence="4">ATPase</fullName>
    </submittedName>
    <submittedName>
        <fullName evidence="3">SRPBCC domain-containing protein</fullName>
    </submittedName>
</protein>
<evidence type="ECO:0000313" key="3">
    <source>
        <dbReference type="EMBL" id="MEE6129745.1"/>
    </source>
</evidence>
<dbReference type="Pfam" id="PF08327">
    <property type="entry name" value="AHSA1"/>
    <property type="match status" value="1"/>
</dbReference>
<feature type="domain" description="Activator of Hsp90 ATPase homologue 1/2-like C-terminal" evidence="2">
    <location>
        <begin position="25"/>
        <end position="162"/>
    </location>
</feature>
<dbReference type="KEGG" id="carh:EGY05_16025"/>
<dbReference type="InterPro" id="IPR013538">
    <property type="entry name" value="ASHA1/2-like_C"/>
</dbReference>
<proteinExistence type="inferred from homology"/>
<dbReference type="CDD" id="cd07814">
    <property type="entry name" value="SRPBCC_CalC_Aha1-like"/>
    <property type="match status" value="1"/>
</dbReference>
<dbReference type="GeneID" id="78302675"/>
<dbReference type="STRING" id="651561.BBI00_11495"/>
<evidence type="ECO:0000259" key="2">
    <source>
        <dbReference type="Pfam" id="PF08327"/>
    </source>
</evidence>
<accession>A0A1B8ZTK1</accession>
<evidence type="ECO:0000256" key="1">
    <source>
        <dbReference type="ARBA" id="ARBA00006817"/>
    </source>
</evidence>
<dbReference type="InterPro" id="IPR023393">
    <property type="entry name" value="START-like_dom_sf"/>
</dbReference>
<sequence length="167" mass="19578">MKSNLLFDFSVNKENNTIVVKREFNANLELVWQAWTTAELLDQWWAPKPYHVETKSLNFTEGGMWLYAMVSPENEKLWCKAEYQKIEILKSVTWLDAFCDENGKENTEKPRSHWTNIFSEENGITLVSITLQHDSYEDIETMIAMGFREGLTMCMENLDELLPTLKK</sequence>
<comment type="caution">
    <text evidence="4">The sequence shown here is derived from an EMBL/GenBank/DDBJ whole genome shotgun (WGS) entry which is preliminary data.</text>
</comment>
<name>A0A1B8ZTK1_9FLAO</name>
<dbReference type="EMBL" id="MAYG01000001">
    <property type="protein sequence ID" value="OCA74917.1"/>
    <property type="molecule type" value="Genomic_DNA"/>
</dbReference>
<dbReference type="OrthoDB" id="9795306at2"/>
<evidence type="ECO:0000313" key="6">
    <source>
        <dbReference type="Proteomes" id="UP001350005"/>
    </source>
</evidence>
<dbReference type="EMBL" id="JAZGJU010000057">
    <property type="protein sequence ID" value="MEE6129745.1"/>
    <property type="molecule type" value="Genomic_DNA"/>
</dbReference>
<evidence type="ECO:0000313" key="5">
    <source>
        <dbReference type="Proteomes" id="UP000093432"/>
    </source>
</evidence>
<dbReference type="AlphaFoldDB" id="A0A1B8ZTK1"/>